<dbReference type="eggNOG" id="COG4977">
    <property type="taxonomic scope" value="Bacteria"/>
</dbReference>
<dbReference type="InterPro" id="IPR009057">
    <property type="entry name" value="Homeodomain-like_sf"/>
</dbReference>
<reference evidence="4 5" key="1">
    <citation type="journal article" date="2014" name="Antonie Van Leeuwenhoek">
        <title>Hyphomonas beringensis sp. nov. and Hyphomonas chukchiensis sp. nov., isolated from surface seawater of the Bering Sea and Chukchi Sea.</title>
        <authorList>
            <person name="Li C."/>
            <person name="Lai Q."/>
            <person name="Li G."/>
            <person name="Dong C."/>
            <person name="Wang J."/>
            <person name="Liao Y."/>
            <person name="Shao Z."/>
        </authorList>
    </citation>
    <scope>NUCLEOTIDE SEQUENCE [LARGE SCALE GENOMIC DNA]</scope>
    <source>
        <strain evidence="4 5">MHS-3</strain>
    </source>
</reference>
<feature type="domain" description="HTH araC/xylS-type" evidence="3">
    <location>
        <begin position="220"/>
        <end position="318"/>
    </location>
</feature>
<sequence>MPYNGSALPHRVVTIAYDRLWPLEFGIAAEIFGWERPDLGVDWYDFRVAAPSGTNRAMGGFSISAEHGLEITEDADTIIIPGWRDVEDTPPDDLLDALTAAHARGARLVSYCTGAFVLAHAGLLDGRQATTHWTYLTRMKQQFPEIDLVEDVLYVDAGSIITSAGSSAAIDASLHVIRQDFGSGVANKVARSLVAPPHRDGGQSQYVEAPVQERPGKSIAGVLDMAREQLDRPLTITCLADLAGMSERTFLRRFREGTGTTPLKWLRRERVFRAMNLLETTRLDTADIALQSGFASVETFRTAFREIAGTSPLAYRKRFEAVES</sequence>
<accession>A0A069E0B8</accession>
<dbReference type="GO" id="GO:0043565">
    <property type="term" value="F:sequence-specific DNA binding"/>
    <property type="evidence" value="ECO:0007669"/>
    <property type="project" value="InterPro"/>
</dbReference>
<dbReference type="EMBL" id="ARYH01000003">
    <property type="protein sequence ID" value="KCZ83017.1"/>
    <property type="molecule type" value="Genomic_DNA"/>
</dbReference>
<evidence type="ECO:0000256" key="1">
    <source>
        <dbReference type="ARBA" id="ARBA00023015"/>
    </source>
</evidence>
<evidence type="ECO:0000259" key="3">
    <source>
        <dbReference type="PROSITE" id="PS01124"/>
    </source>
</evidence>
<evidence type="ECO:0000256" key="2">
    <source>
        <dbReference type="ARBA" id="ARBA00023163"/>
    </source>
</evidence>
<dbReference type="SMART" id="SM00342">
    <property type="entry name" value="HTH_ARAC"/>
    <property type="match status" value="1"/>
</dbReference>
<dbReference type="NCBIfam" id="NF006902">
    <property type="entry name" value="PRK09393.1"/>
    <property type="match status" value="1"/>
</dbReference>
<dbReference type="PANTHER" id="PTHR43130">
    <property type="entry name" value="ARAC-FAMILY TRANSCRIPTIONAL REGULATOR"/>
    <property type="match status" value="1"/>
</dbReference>
<dbReference type="AlphaFoldDB" id="A0A069E0B8"/>
<dbReference type="InterPro" id="IPR002818">
    <property type="entry name" value="DJ-1/PfpI"/>
</dbReference>
<protein>
    <submittedName>
        <fullName evidence="4">Transcriptional activator FtrA</fullName>
    </submittedName>
</protein>
<dbReference type="InterPro" id="IPR052158">
    <property type="entry name" value="INH-QAR"/>
</dbReference>
<organism evidence="4 5">
    <name type="scientific">Hyphomonas adhaerens MHS-3</name>
    <dbReference type="NCBI Taxonomy" id="1280949"/>
    <lineage>
        <taxon>Bacteria</taxon>
        <taxon>Pseudomonadati</taxon>
        <taxon>Pseudomonadota</taxon>
        <taxon>Alphaproteobacteria</taxon>
        <taxon>Hyphomonadales</taxon>
        <taxon>Hyphomonadaceae</taxon>
        <taxon>Hyphomonas</taxon>
    </lineage>
</organism>
<evidence type="ECO:0000313" key="5">
    <source>
        <dbReference type="Proteomes" id="UP000027446"/>
    </source>
</evidence>
<dbReference type="PANTHER" id="PTHR43130:SF3">
    <property type="entry name" value="HTH-TYPE TRANSCRIPTIONAL REGULATOR RV1931C"/>
    <property type="match status" value="1"/>
</dbReference>
<dbReference type="SUPFAM" id="SSF46689">
    <property type="entry name" value="Homeodomain-like"/>
    <property type="match status" value="2"/>
</dbReference>
<dbReference type="STRING" id="1280949.HAD_15057"/>
<dbReference type="Pfam" id="PF12833">
    <property type="entry name" value="HTH_18"/>
    <property type="match status" value="1"/>
</dbReference>
<name>A0A069E0B8_9PROT</name>
<proteinExistence type="predicted"/>
<dbReference type="Gene3D" id="3.40.50.880">
    <property type="match status" value="1"/>
</dbReference>
<dbReference type="Proteomes" id="UP000027446">
    <property type="component" value="Unassembled WGS sequence"/>
</dbReference>
<gene>
    <name evidence="4" type="primary">ftrA</name>
    <name evidence="4" type="ORF">HAD_15057</name>
</gene>
<dbReference type="InterPro" id="IPR029062">
    <property type="entry name" value="Class_I_gatase-like"/>
</dbReference>
<evidence type="ECO:0000313" key="4">
    <source>
        <dbReference type="EMBL" id="KCZ83017.1"/>
    </source>
</evidence>
<keyword evidence="5" id="KW-1185">Reference proteome</keyword>
<dbReference type="PROSITE" id="PS01124">
    <property type="entry name" value="HTH_ARAC_FAMILY_2"/>
    <property type="match status" value="1"/>
</dbReference>
<dbReference type="SUPFAM" id="SSF52317">
    <property type="entry name" value="Class I glutamine amidotransferase-like"/>
    <property type="match status" value="1"/>
</dbReference>
<dbReference type="CDD" id="cd03137">
    <property type="entry name" value="GATase1_AraC_1"/>
    <property type="match status" value="1"/>
</dbReference>
<keyword evidence="2" id="KW-0804">Transcription</keyword>
<comment type="caution">
    <text evidence="4">The sequence shown here is derived from an EMBL/GenBank/DDBJ whole genome shotgun (WGS) entry which is preliminary data.</text>
</comment>
<dbReference type="GO" id="GO:0003700">
    <property type="term" value="F:DNA-binding transcription factor activity"/>
    <property type="evidence" value="ECO:0007669"/>
    <property type="project" value="InterPro"/>
</dbReference>
<keyword evidence="1" id="KW-0805">Transcription regulation</keyword>
<dbReference type="InterPro" id="IPR018060">
    <property type="entry name" value="HTH_AraC"/>
</dbReference>
<dbReference type="Gene3D" id="1.10.10.60">
    <property type="entry name" value="Homeodomain-like"/>
    <property type="match status" value="1"/>
</dbReference>
<dbReference type="PATRIC" id="fig|1280949.3.peg.3052"/>
<dbReference type="Pfam" id="PF01965">
    <property type="entry name" value="DJ-1_PfpI"/>
    <property type="match status" value="1"/>
</dbReference>